<feature type="region of interest" description="Disordered" evidence="1">
    <location>
        <begin position="1"/>
        <end position="90"/>
    </location>
</feature>
<evidence type="ECO:0000256" key="1">
    <source>
        <dbReference type="SAM" id="MobiDB-lite"/>
    </source>
</evidence>
<feature type="compositionally biased region" description="Basic and acidic residues" evidence="1">
    <location>
        <begin position="78"/>
        <end position="90"/>
    </location>
</feature>
<reference evidence="3" key="1">
    <citation type="submission" date="2012-02" db="EMBL/GenBank/DDBJ databases">
        <title>Complete sequence of chromosome of Natrinema pellirubrum DSM 15624.</title>
        <authorList>
            <person name="Lucas S."/>
            <person name="Han J."/>
            <person name="Lapidus A."/>
            <person name="Cheng J.-F."/>
            <person name="Goodwin L."/>
            <person name="Pitluck S."/>
            <person name="Peters L."/>
            <person name="Teshima H."/>
            <person name="Detter J.C."/>
            <person name="Han C."/>
            <person name="Tapia R."/>
            <person name="Land M."/>
            <person name="Hauser L."/>
            <person name="Kyrpides N."/>
            <person name="Ivanova N."/>
            <person name="Pagani I."/>
            <person name="Sproer C."/>
            <person name="Anderson I."/>
            <person name="Woyke T."/>
        </authorList>
    </citation>
    <scope>NUCLEOTIDE SEQUENCE [LARGE SCALE GENOMIC DNA]</scope>
    <source>
        <strain evidence="3">DSM 15624 / JCM 10476 / NCIMB 786</strain>
    </source>
</reference>
<dbReference type="HOGENOM" id="CLU_146466_0_0_2"/>
<dbReference type="Proteomes" id="UP000010843">
    <property type="component" value="Chromosome"/>
</dbReference>
<dbReference type="eggNOG" id="arCOG11408">
    <property type="taxonomic scope" value="Archaea"/>
</dbReference>
<feature type="compositionally biased region" description="Basic and acidic residues" evidence="1">
    <location>
        <begin position="34"/>
        <end position="61"/>
    </location>
</feature>
<proteinExistence type="predicted"/>
<gene>
    <name evidence="2" type="ordered locus">Natpe_0623</name>
</gene>
<organism evidence="2 3">
    <name type="scientific">Natrinema pellirubrum (strain DSM 15624 / CIP 106293 / JCM 10476 / NCIMB 786 / 157)</name>
    <dbReference type="NCBI Taxonomy" id="797303"/>
    <lineage>
        <taxon>Archaea</taxon>
        <taxon>Methanobacteriati</taxon>
        <taxon>Methanobacteriota</taxon>
        <taxon>Stenosarchaea group</taxon>
        <taxon>Halobacteria</taxon>
        <taxon>Halobacteriales</taxon>
        <taxon>Natrialbaceae</taxon>
        <taxon>Natrinema</taxon>
    </lineage>
</organism>
<dbReference type="EMBL" id="CP003372">
    <property type="protein sequence ID" value="AGB30548.1"/>
    <property type="molecule type" value="Genomic_DNA"/>
</dbReference>
<dbReference type="KEGG" id="npe:Natpe_0623"/>
<evidence type="ECO:0000313" key="2">
    <source>
        <dbReference type="EMBL" id="AGB30548.1"/>
    </source>
</evidence>
<dbReference type="AlphaFoldDB" id="L0JI74"/>
<name>L0JI74_NATP1</name>
<accession>L0JI74</accession>
<evidence type="ECO:0000313" key="3">
    <source>
        <dbReference type="Proteomes" id="UP000010843"/>
    </source>
</evidence>
<sequence>MASPSSVLRGATFGVTTGRTAKGTDGQLQDMGENETHTDEPPATEEARTDSFDLEDAERVRIGVTRGELDLEMGPPREYPERADISVRPEAEDRHRVVLSIDAMAGDHATGHADVELTPTEARRLRERLGEVVRWMTEDDAPGDEVDSS</sequence>
<protein>
    <submittedName>
        <fullName evidence="2">Uncharacterized protein</fullName>
    </submittedName>
</protein>
<dbReference type="STRING" id="797303.Natpe_0623"/>